<dbReference type="EMBL" id="QPJJ01000008">
    <property type="protein sequence ID" value="RCW67067.1"/>
    <property type="molecule type" value="Genomic_DNA"/>
</dbReference>
<name>A0A368XKN6_9BACI</name>
<comment type="subcellular location">
    <subcellularLocation>
        <location evidence="1">Cell membrane</location>
        <topology evidence="1">Single-pass membrane protein</topology>
    </subcellularLocation>
</comment>
<keyword evidence="4 6" id="KW-1133">Transmembrane helix</keyword>
<dbReference type="InterPro" id="IPR007168">
    <property type="entry name" value="Phageshock_PspC_N"/>
</dbReference>
<dbReference type="OrthoDB" id="9815286at2"/>
<evidence type="ECO:0000313" key="8">
    <source>
        <dbReference type="EMBL" id="RCW67067.1"/>
    </source>
</evidence>
<sequence>MNNKLYRSETNRMLAGVLGGIAELTNLDATILRLIFVVLLIFSLGLPLTIAYIAAALIIPNRGEQV</sequence>
<dbReference type="PANTHER" id="PTHR33885:SF3">
    <property type="entry name" value="PHAGE SHOCK PROTEIN C"/>
    <property type="match status" value="1"/>
</dbReference>
<dbReference type="InterPro" id="IPR052027">
    <property type="entry name" value="PspC"/>
</dbReference>
<evidence type="ECO:0000256" key="2">
    <source>
        <dbReference type="ARBA" id="ARBA00022475"/>
    </source>
</evidence>
<proteinExistence type="predicted"/>
<dbReference type="Pfam" id="PF04024">
    <property type="entry name" value="PspC"/>
    <property type="match status" value="1"/>
</dbReference>
<dbReference type="GO" id="GO:0005886">
    <property type="term" value="C:plasma membrane"/>
    <property type="evidence" value="ECO:0007669"/>
    <property type="project" value="UniProtKB-SubCell"/>
</dbReference>
<reference evidence="8 9" key="1">
    <citation type="submission" date="2018-07" db="EMBL/GenBank/DDBJ databases">
        <title>Genomic Encyclopedia of Type Strains, Phase IV (KMG-IV): sequencing the most valuable type-strain genomes for metagenomic binning, comparative biology and taxonomic classification.</title>
        <authorList>
            <person name="Goeker M."/>
        </authorList>
    </citation>
    <scope>NUCLEOTIDE SEQUENCE [LARGE SCALE GENOMIC DNA]</scope>
    <source>
        <strain evidence="8 9">DSM 27696</strain>
    </source>
</reference>
<evidence type="ECO:0000256" key="5">
    <source>
        <dbReference type="ARBA" id="ARBA00023136"/>
    </source>
</evidence>
<organism evidence="8 9">
    <name type="scientific">Saliterribacillus persicus</name>
    <dbReference type="NCBI Taxonomy" id="930114"/>
    <lineage>
        <taxon>Bacteria</taxon>
        <taxon>Bacillati</taxon>
        <taxon>Bacillota</taxon>
        <taxon>Bacilli</taxon>
        <taxon>Bacillales</taxon>
        <taxon>Bacillaceae</taxon>
        <taxon>Saliterribacillus</taxon>
    </lineage>
</organism>
<evidence type="ECO:0000256" key="4">
    <source>
        <dbReference type="ARBA" id="ARBA00022989"/>
    </source>
</evidence>
<gene>
    <name evidence="8" type="ORF">DFR57_108168</name>
</gene>
<keyword evidence="9" id="KW-1185">Reference proteome</keyword>
<dbReference type="RefSeq" id="WP_114353213.1">
    <property type="nucleotide sequence ID" value="NZ_QPJJ01000008.1"/>
</dbReference>
<keyword evidence="5 6" id="KW-0472">Membrane</keyword>
<evidence type="ECO:0000256" key="6">
    <source>
        <dbReference type="SAM" id="Phobius"/>
    </source>
</evidence>
<feature type="domain" description="Phage shock protein PspC N-terminal" evidence="7">
    <location>
        <begin position="4"/>
        <end position="61"/>
    </location>
</feature>
<evidence type="ECO:0000259" key="7">
    <source>
        <dbReference type="Pfam" id="PF04024"/>
    </source>
</evidence>
<accession>A0A368XKN6</accession>
<keyword evidence="2" id="KW-1003">Cell membrane</keyword>
<dbReference type="Proteomes" id="UP000252585">
    <property type="component" value="Unassembled WGS sequence"/>
</dbReference>
<comment type="caution">
    <text evidence="8">The sequence shown here is derived from an EMBL/GenBank/DDBJ whole genome shotgun (WGS) entry which is preliminary data.</text>
</comment>
<dbReference type="AlphaFoldDB" id="A0A368XKN6"/>
<dbReference type="PANTHER" id="PTHR33885">
    <property type="entry name" value="PHAGE SHOCK PROTEIN C"/>
    <property type="match status" value="1"/>
</dbReference>
<evidence type="ECO:0000313" key="9">
    <source>
        <dbReference type="Proteomes" id="UP000252585"/>
    </source>
</evidence>
<evidence type="ECO:0000256" key="3">
    <source>
        <dbReference type="ARBA" id="ARBA00022692"/>
    </source>
</evidence>
<protein>
    <submittedName>
        <fullName evidence="8">Phage shock protein C (PspC) family protein</fullName>
    </submittedName>
</protein>
<feature type="transmembrane region" description="Helical" evidence="6">
    <location>
        <begin position="34"/>
        <end position="59"/>
    </location>
</feature>
<keyword evidence="3 6" id="KW-0812">Transmembrane</keyword>
<evidence type="ECO:0000256" key="1">
    <source>
        <dbReference type="ARBA" id="ARBA00004162"/>
    </source>
</evidence>